<reference evidence="2 3" key="1">
    <citation type="journal article" date="2013" name="Nature">
        <title>Insights into bilaterian evolution from three spiralian genomes.</title>
        <authorList>
            <person name="Simakov O."/>
            <person name="Marletaz F."/>
            <person name="Cho S.J."/>
            <person name="Edsinger-Gonzales E."/>
            <person name="Havlak P."/>
            <person name="Hellsten U."/>
            <person name="Kuo D.H."/>
            <person name="Larsson T."/>
            <person name="Lv J."/>
            <person name="Arendt D."/>
            <person name="Savage R."/>
            <person name="Osoegawa K."/>
            <person name="de Jong P."/>
            <person name="Grimwood J."/>
            <person name="Chapman J.A."/>
            <person name="Shapiro H."/>
            <person name="Aerts A."/>
            <person name="Otillar R.P."/>
            <person name="Terry A.Y."/>
            <person name="Boore J.L."/>
            <person name="Grigoriev I.V."/>
            <person name="Lindberg D.R."/>
            <person name="Seaver E.C."/>
            <person name="Weisblat D.A."/>
            <person name="Putnam N.H."/>
            <person name="Rokhsar D.S."/>
        </authorList>
    </citation>
    <scope>NUCLEOTIDE SEQUENCE [LARGE SCALE GENOMIC DNA]</scope>
</reference>
<feature type="region of interest" description="Disordered" evidence="1">
    <location>
        <begin position="370"/>
        <end position="437"/>
    </location>
</feature>
<feature type="compositionally biased region" description="Polar residues" evidence="1">
    <location>
        <begin position="327"/>
        <end position="340"/>
    </location>
</feature>
<evidence type="ECO:0000313" key="2">
    <source>
        <dbReference type="EMBL" id="ESO83367.1"/>
    </source>
</evidence>
<dbReference type="GeneID" id="20241135"/>
<dbReference type="EMBL" id="KB203711">
    <property type="protein sequence ID" value="ESO83367.1"/>
    <property type="molecule type" value="Genomic_DNA"/>
</dbReference>
<organism evidence="2 3">
    <name type="scientific">Lottia gigantea</name>
    <name type="common">Giant owl limpet</name>
    <dbReference type="NCBI Taxonomy" id="225164"/>
    <lineage>
        <taxon>Eukaryota</taxon>
        <taxon>Metazoa</taxon>
        <taxon>Spiralia</taxon>
        <taxon>Lophotrochozoa</taxon>
        <taxon>Mollusca</taxon>
        <taxon>Gastropoda</taxon>
        <taxon>Patellogastropoda</taxon>
        <taxon>Lottioidea</taxon>
        <taxon>Lottiidae</taxon>
        <taxon>Lottia</taxon>
    </lineage>
</organism>
<evidence type="ECO:0000313" key="3">
    <source>
        <dbReference type="Proteomes" id="UP000030746"/>
    </source>
</evidence>
<dbReference type="KEGG" id="lgi:LOTGIDRAFT_169436"/>
<gene>
    <name evidence="2" type="ORF">LOTGIDRAFT_169436</name>
</gene>
<dbReference type="HOGENOM" id="CLU_627455_0_0_1"/>
<evidence type="ECO:0000256" key="1">
    <source>
        <dbReference type="SAM" id="MobiDB-lite"/>
    </source>
</evidence>
<dbReference type="AlphaFoldDB" id="V3ZGV0"/>
<feature type="region of interest" description="Disordered" evidence="1">
    <location>
        <begin position="111"/>
        <end position="134"/>
    </location>
</feature>
<proteinExistence type="predicted"/>
<protein>
    <submittedName>
        <fullName evidence="2">Uncharacterized protein</fullName>
    </submittedName>
</protein>
<feature type="compositionally biased region" description="Polar residues" evidence="1">
    <location>
        <begin position="273"/>
        <end position="284"/>
    </location>
</feature>
<dbReference type="CTD" id="20241135"/>
<feature type="region of interest" description="Disordered" evidence="1">
    <location>
        <begin position="239"/>
        <end position="345"/>
    </location>
</feature>
<sequence length="437" mass="49527">MWSNDNKPSDKTSGRMTTRIPMVRRDPMHASADPSVGAYPRTKTRTTSSSLLANKKSLHPVRNRDRFGIRKTLDMQKVSETDVLGRRKPKKTKKDTKPFTGKLYREKTFGVFSTPSTSGHERPSNVPRRRLQTDESDTLDRGYVSDVKSEITRSFYQEKEEEFKVDRRIRPKSAGQALYHADSDDDSSLDGEIEVIDIDNDDTFIVIQDTVDSNLNVNTNFVSDQLSDRRKSLETVGHANRYYGNTENTSKHGRQLSGSESEKRDGRIHSDINPPNYTENTLSPATFDRRRVKSDSSALPLQDNYVDKRRESETFQSDSDGTRFIKKSNSVNNRQKSNVKSDALHPEIPTDKTYARAVENVLTKYSHMTVRAGNSSESSHPGRFGSRAGENHLSHGQRASLPRKLKPLLNREKLGHVNQDQNQMIDYPDSSSKNTAS</sequence>
<keyword evidence="3" id="KW-1185">Reference proteome</keyword>
<dbReference type="Proteomes" id="UP000030746">
    <property type="component" value="Unassembled WGS sequence"/>
</dbReference>
<feature type="compositionally biased region" description="Basic and acidic residues" evidence="1">
    <location>
        <begin position="260"/>
        <end position="270"/>
    </location>
</feature>
<accession>V3ZGV0</accession>
<dbReference type="OrthoDB" id="10685252at2759"/>
<name>V3ZGV0_LOTGI</name>
<dbReference type="RefSeq" id="XP_009065971.1">
    <property type="nucleotide sequence ID" value="XM_009067723.1"/>
</dbReference>
<feature type="region of interest" description="Disordered" evidence="1">
    <location>
        <begin position="1"/>
        <end position="51"/>
    </location>
</feature>
<feature type="compositionally biased region" description="Polar residues" evidence="1">
    <location>
        <begin position="418"/>
        <end position="437"/>
    </location>
</feature>